<evidence type="ECO:0000313" key="1">
    <source>
        <dbReference type="EMBL" id="KKK80084.1"/>
    </source>
</evidence>
<organism evidence="1">
    <name type="scientific">marine sediment metagenome</name>
    <dbReference type="NCBI Taxonomy" id="412755"/>
    <lineage>
        <taxon>unclassified sequences</taxon>
        <taxon>metagenomes</taxon>
        <taxon>ecological metagenomes</taxon>
    </lineage>
</organism>
<name>A0A0F9ANN5_9ZZZZ</name>
<proteinExistence type="predicted"/>
<feature type="non-terminal residue" evidence="1">
    <location>
        <position position="29"/>
    </location>
</feature>
<reference evidence="1" key="1">
    <citation type="journal article" date="2015" name="Nature">
        <title>Complex archaea that bridge the gap between prokaryotes and eukaryotes.</title>
        <authorList>
            <person name="Spang A."/>
            <person name="Saw J.H."/>
            <person name="Jorgensen S.L."/>
            <person name="Zaremba-Niedzwiedzka K."/>
            <person name="Martijn J."/>
            <person name="Lind A.E."/>
            <person name="van Eijk R."/>
            <person name="Schleper C."/>
            <person name="Guy L."/>
            <person name="Ettema T.J."/>
        </authorList>
    </citation>
    <scope>NUCLEOTIDE SEQUENCE</scope>
</reference>
<accession>A0A0F9ANN5</accession>
<dbReference type="EMBL" id="LAZR01053740">
    <property type="protein sequence ID" value="KKK80084.1"/>
    <property type="molecule type" value="Genomic_DNA"/>
</dbReference>
<comment type="caution">
    <text evidence="1">The sequence shown here is derived from an EMBL/GenBank/DDBJ whole genome shotgun (WGS) entry which is preliminary data.</text>
</comment>
<dbReference type="AlphaFoldDB" id="A0A0F9ANN5"/>
<gene>
    <name evidence="1" type="ORF">LCGC14_2827060</name>
</gene>
<sequence length="29" mass="3525">MTIEGYIRKRPDTSYWEAQIHAGIEFRKK</sequence>
<protein>
    <submittedName>
        <fullName evidence="1">Uncharacterized protein</fullName>
    </submittedName>
</protein>